<feature type="region of interest" description="Disordered" evidence="1">
    <location>
        <begin position="917"/>
        <end position="958"/>
    </location>
</feature>
<feature type="compositionally biased region" description="Basic and acidic residues" evidence="1">
    <location>
        <begin position="1505"/>
        <end position="1514"/>
    </location>
</feature>
<feature type="compositionally biased region" description="Low complexity" evidence="1">
    <location>
        <begin position="1"/>
        <end position="12"/>
    </location>
</feature>
<feature type="compositionally biased region" description="Basic and acidic residues" evidence="1">
    <location>
        <begin position="1337"/>
        <end position="1346"/>
    </location>
</feature>
<feature type="compositionally biased region" description="Basic and acidic residues" evidence="1">
    <location>
        <begin position="1069"/>
        <end position="1080"/>
    </location>
</feature>
<feature type="compositionally biased region" description="Basic and acidic residues" evidence="1">
    <location>
        <begin position="1258"/>
        <end position="1267"/>
    </location>
</feature>
<feature type="compositionally biased region" description="Basic and acidic residues" evidence="1">
    <location>
        <begin position="179"/>
        <end position="191"/>
    </location>
</feature>
<feature type="compositionally biased region" description="Basic and acidic residues" evidence="1">
    <location>
        <begin position="1439"/>
        <end position="1456"/>
    </location>
</feature>
<feature type="compositionally biased region" description="Basic and acidic residues" evidence="1">
    <location>
        <begin position="215"/>
        <end position="239"/>
    </location>
</feature>
<evidence type="ECO:0000313" key="3">
    <source>
        <dbReference type="Proteomes" id="UP001174997"/>
    </source>
</evidence>
<keyword evidence="3" id="KW-1185">Reference proteome</keyword>
<feature type="compositionally biased region" description="Basic and acidic residues" evidence="1">
    <location>
        <begin position="1114"/>
        <end position="1123"/>
    </location>
</feature>
<feature type="compositionally biased region" description="Polar residues" evidence="1">
    <location>
        <begin position="36"/>
        <end position="45"/>
    </location>
</feature>
<feature type="compositionally biased region" description="Low complexity" evidence="1">
    <location>
        <begin position="1483"/>
        <end position="1494"/>
    </location>
</feature>
<feature type="compositionally biased region" description="Pro residues" evidence="1">
    <location>
        <begin position="933"/>
        <end position="944"/>
    </location>
</feature>
<feature type="compositionally biased region" description="Polar residues" evidence="1">
    <location>
        <begin position="1085"/>
        <end position="1100"/>
    </location>
</feature>
<dbReference type="EMBL" id="JAULSY010000023">
    <property type="protein sequence ID" value="KAK0671173.1"/>
    <property type="molecule type" value="Genomic_DNA"/>
</dbReference>
<reference evidence="2" key="1">
    <citation type="submission" date="2023-06" db="EMBL/GenBank/DDBJ databases">
        <title>Genome-scale phylogeny and comparative genomics of the fungal order Sordariales.</title>
        <authorList>
            <consortium name="Lawrence Berkeley National Laboratory"/>
            <person name="Hensen N."/>
            <person name="Bonometti L."/>
            <person name="Westerberg I."/>
            <person name="Brannstrom I.O."/>
            <person name="Guillou S."/>
            <person name="Cros-Aarteil S."/>
            <person name="Calhoun S."/>
            <person name="Haridas S."/>
            <person name="Kuo A."/>
            <person name="Mondo S."/>
            <person name="Pangilinan J."/>
            <person name="Riley R."/>
            <person name="Labutti K."/>
            <person name="Andreopoulos B."/>
            <person name="Lipzen A."/>
            <person name="Chen C."/>
            <person name="Yanf M."/>
            <person name="Daum C."/>
            <person name="Ng V."/>
            <person name="Clum A."/>
            <person name="Steindorff A."/>
            <person name="Ohm R."/>
            <person name="Martin F."/>
            <person name="Silar P."/>
            <person name="Natvig D."/>
            <person name="Lalanne C."/>
            <person name="Gautier V."/>
            <person name="Ament-Velasquez S.L."/>
            <person name="Kruys A."/>
            <person name="Hutchinson M.I."/>
            <person name="Powell A.J."/>
            <person name="Barry K."/>
            <person name="Miller A.N."/>
            <person name="Grigoriev I.V."/>
            <person name="Debuchy R."/>
            <person name="Gladieux P."/>
            <person name="Thoren M.H."/>
            <person name="Johannesson H."/>
        </authorList>
    </citation>
    <scope>NUCLEOTIDE SEQUENCE</scope>
    <source>
        <strain evidence="2">CBS 307.81</strain>
    </source>
</reference>
<feature type="region of interest" description="Disordered" evidence="1">
    <location>
        <begin position="1"/>
        <end position="126"/>
    </location>
</feature>
<protein>
    <submittedName>
        <fullName evidence="2">Uncharacterized protein</fullName>
    </submittedName>
</protein>
<organism evidence="2 3">
    <name type="scientific">Cercophora samala</name>
    <dbReference type="NCBI Taxonomy" id="330535"/>
    <lineage>
        <taxon>Eukaryota</taxon>
        <taxon>Fungi</taxon>
        <taxon>Dikarya</taxon>
        <taxon>Ascomycota</taxon>
        <taxon>Pezizomycotina</taxon>
        <taxon>Sordariomycetes</taxon>
        <taxon>Sordariomycetidae</taxon>
        <taxon>Sordariales</taxon>
        <taxon>Lasiosphaeriaceae</taxon>
        <taxon>Cercophora</taxon>
    </lineage>
</organism>
<evidence type="ECO:0000256" key="1">
    <source>
        <dbReference type="SAM" id="MobiDB-lite"/>
    </source>
</evidence>
<evidence type="ECO:0000313" key="2">
    <source>
        <dbReference type="EMBL" id="KAK0671173.1"/>
    </source>
</evidence>
<feature type="compositionally biased region" description="Polar residues" evidence="1">
    <location>
        <begin position="1125"/>
        <end position="1162"/>
    </location>
</feature>
<feature type="region of interest" description="Disordered" evidence="1">
    <location>
        <begin position="979"/>
        <end position="1180"/>
    </location>
</feature>
<feature type="compositionally biased region" description="Basic residues" evidence="1">
    <location>
        <begin position="1645"/>
        <end position="1657"/>
    </location>
</feature>
<accession>A0AA40DC82</accession>
<sequence>MPGSSYSESSDSVYTEYLQDDTDDNEHYHEDENERQGPSSTTVRNGSVAPRAPKHGKFYGVSSRHREQQQSERPRLPKRPPRDQSGQDWEPERQRQQSRSTSRERRRSSSRTHYVRSPSPLRPTWLQNLGRANTYISEMREETTRPVNYWDQTDYDRPEQRNRSLVAVRPFSGSRRRPTHEEPMTHQSRKEPRPHHPHGEASKFQSRTNPPVQQSRREPRQDQSRRFRHIPDLRPSRDDYVPYTQEWLSSTVSQISEYSETDSEDQVSQQSDRDVYERPVDLVHDPSQSTKNMTVRLEFDIEEDWDSDLEEFCRLRRLGRFRDAEEYFRRNLERYGTIPYIRVQYAEMLVSSGNFKLFRDLRLLPEFLPPVGEESTDELNRGKLAANYALLDLLSQRHFPDYIQMAWRIVENTLRALSSEKVIGSTEIQLLSLCLRVLRRLEACTHEGILDVPKIFAKHLFDWSHLYREIAAEDCIWDARDLLVAATSVFGWQDTSTMFFGTGYLPKIMDLISNDWIRSDYDEPSALGLLDLFTSLILQDHGKEMDVRNHLLLEYATLLARSIQDHDEDLMRSRPFLQWLLAKTVLEMAAAPERPDGIRLKDYDGLELKQKNGIHLPVYIPKNRSERPSWDMFFTRSSPTQRHAAEVVVATAEAIGDYSLKGEALKVLILLSQNPGRSMADLCHLQLDVQGDTEGYLATRLSSYLLLNESNEITDLGTSPTDFDPTRNETCENATLRWASAVLPAQTLLQPSVGEDNQQPTSQNANLSSELLKTAFNACGPKLPSYIIDFARQKLQLDAPSAVPMPMLALHNPTDDRPGADNPGDDVGNMPRYNPFISGQQQAAGYPYPMYPNPNYPVHNNPFLNHQDFGQQPPSNPYQSYPYSNYPTAYGQSQNPYAMYQNVTPYAGTSPWVQGPGPSNIPGAPNPFDFYTPSPPPPPPPAPGMPSKGEDQMNQPPMVRDGVWPNVQVAGWPPTWQEDAQHLANPRPPPSTGDDGEVPINVKEDTSASQTRSDKVSQWLFPGTTGGLKIDKNEPNRQSIPPPSGKPTVPVTTAQVKNSTPVNDGLAPETKENKSGKEPKPATPEVNTTDASGDASNMNGGSPGPNTGIRRRHTVDVLPERSHVKPNNTTGTTNGVIPEEINTSSSQEPEGNDTSQRNNANEKPSFDVEKGLPAFSFPPELLKGHKLTVILNSKDDPQKVKAYVIDGEGVHETPVVRPAAGGDQHRSRTKIHVKSGSYEVADAESQSGESTVKVNRSRSKEKGKARDTSQAPPSYPEGGVKEQTTIHGTVRPHVVLDVFHTQPPHDKLPKPARKNSGLGGPAGEGPSRRQSMSRSRLSKEEQDELPKSASKRAKKAAQRFSSLGPVPSLPPSPPPLRFSRPSPDEPLYTPDANPDTGVISENDEGAGNLGNDGGEGEQDAAQDLAQNQGQGHDQIPAQKQDHTQEKDQTRHQKERQYYNQDPDQQKNEQLGEGIRVYSLYNPTDTTASATTNSSEQPAPSPRKTPHLDSAHEQDKSDEDWEIQSVDGDEATGGDGGQSHEAVFETLSEEDEDEEATRKEVEQMLNDMQNARRRRQEADRAEEEWLKGRLERLAAKEKKKKEEEEEEGRGKGKEKMAVVEEPESISSVMTGDEEEERGGDKEPKSPLKKLKRKGRGIKRLADFVKGASG</sequence>
<feature type="compositionally biased region" description="Basic and acidic residues" evidence="1">
    <location>
        <begin position="25"/>
        <end position="35"/>
    </location>
</feature>
<gene>
    <name evidence="2" type="ORF">QBC41DRAFT_386669</name>
</gene>
<feature type="compositionally biased region" description="Polar residues" evidence="1">
    <location>
        <begin position="1244"/>
        <end position="1254"/>
    </location>
</feature>
<feature type="compositionally biased region" description="Acidic residues" evidence="1">
    <location>
        <begin position="1515"/>
        <end position="1531"/>
    </location>
</feature>
<feature type="compositionally biased region" description="Basic and acidic residues" evidence="1">
    <location>
        <begin position="1575"/>
        <end position="1617"/>
    </location>
</feature>
<feature type="region of interest" description="Disordered" evidence="1">
    <location>
        <begin position="149"/>
        <end position="239"/>
    </location>
</feature>
<feature type="compositionally biased region" description="Polar residues" evidence="1">
    <location>
        <begin position="1050"/>
        <end position="1062"/>
    </location>
</feature>
<feature type="compositionally biased region" description="Polar residues" evidence="1">
    <location>
        <begin position="203"/>
        <end position="214"/>
    </location>
</feature>
<feature type="region of interest" description="Disordered" evidence="1">
    <location>
        <begin position="255"/>
        <end position="275"/>
    </location>
</feature>
<feature type="compositionally biased region" description="Pro residues" evidence="1">
    <location>
        <begin position="1367"/>
        <end position="1376"/>
    </location>
</feature>
<name>A0AA40DC82_9PEZI</name>
<dbReference type="Proteomes" id="UP001174997">
    <property type="component" value="Unassembled WGS sequence"/>
</dbReference>
<feature type="compositionally biased region" description="Basic residues" evidence="1">
    <location>
        <begin position="104"/>
        <end position="114"/>
    </location>
</feature>
<feature type="compositionally biased region" description="Basic and acidic residues" evidence="1">
    <location>
        <begin position="64"/>
        <end position="75"/>
    </location>
</feature>
<feature type="region of interest" description="Disordered" evidence="1">
    <location>
        <begin position="1214"/>
        <end position="1668"/>
    </location>
</feature>
<proteinExistence type="predicted"/>
<comment type="caution">
    <text evidence="2">The sequence shown here is derived from an EMBL/GenBank/DDBJ whole genome shotgun (WGS) entry which is preliminary data.</text>
</comment>